<evidence type="ECO:0000313" key="1">
    <source>
        <dbReference type="EMBL" id="SDV02106.1"/>
    </source>
</evidence>
<evidence type="ECO:0000313" key="2">
    <source>
        <dbReference type="Proteomes" id="UP000198825"/>
    </source>
</evidence>
<proteinExistence type="predicted"/>
<protein>
    <submittedName>
        <fullName evidence="1">Uncharacterized protein</fullName>
    </submittedName>
</protein>
<dbReference type="AlphaFoldDB" id="A0A1H2NBA2"/>
<dbReference type="OrthoDB" id="3825591at2"/>
<keyword evidence="2" id="KW-1185">Reference proteome</keyword>
<dbReference type="RefSeq" id="WP_091077541.1">
    <property type="nucleotide sequence ID" value="NZ_LT629799.1"/>
</dbReference>
<dbReference type="STRING" id="546874.SAMN04488544_3585"/>
<gene>
    <name evidence="1" type="ORF">SAMN04488544_3585</name>
</gene>
<dbReference type="Proteomes" id="UP000198825">
    <property type="component" value="Chromosome I"/>
</dbReference>
<reference evidence="2" key="1">
    <citation type="submission" date="2016-10" db="EMBL/GenBank/DDBJ databases">
        <authorList>
            <person name="Varghese N."/>
            <person name="Submissions S."/>
        </authorList>
    </citation>
    <scope>NUCLEOTIDE SEQUENCE [LARGE SCALE GENOMIC DNA]</scope>
    <source>
        <strain evidence="2">DSM 21743</strain>
    </source>
</reference>
<organism evidence="1 2">
    <name type="scientific">Microlunatus sagamiharensis</name>
    <dbReference type="NCBI Taxonomy" id="546874"/>
    <lineage>
        <taxon>Bacteria</taxon>
        <taxon>Bacillati</taxon>
        <taxon>Actinomycetota</taxon>
        <taxon>Actinomycetes</taxon>
        <taxon>Propionibacteriales</taxon>
        <taxon>Propionibacteriaceae</taxon>
        <taxon>Microlunatus</taxon>
    </lineage>
</organism>
<name>A0A1H2NBA2_9ACTN</name>
<accession>A0A1H2NBA2</accession>
<dbReference type="EMBL" id="LT629799">
    <property type="protein sequence ID" value="SDV02106.1"/>
    <property type="molecule type" value="Genomic_DNA"/>
</dbReference>
<sequence>MADDPAIPDQRVAQVLGLYARLAHLVIADPVRWLGLDDDPPPSARFPARALDALRDRAFGEVTPASPRWDERPLHDRVEWWVRRIGVSAGLAAAAPRVAGALADRVPLQAALGASAAGLAVCATAREHGVVEAERWVPLLAKVLLDRDLAPDDVPVAETQDVGAAEADLAGSIPAPEESGGLGPGARRAAGTVWRLARQFWELQSVLDERPRGSRVFRALGKLPVVGLPAGFLDERGGIKRASKETAALLGRSAR</sequence>